<dbReference type="PROSITE" id="PS50026">
    <property type="entry name" value="EGF_3"/>
    <property type="match status" value="1"/>
</dbReference>
<keyword evidence="11" id="KW-0130">Cell adhesion</keyword>
<evidence type="ECO:0000256" key="13">
    <source>
        <dbReference type="ARBA" id="ARBA00023900"/>
    </source>
</evidence>
<gene>
    <name evidence="18" type="ORF">SK128_005960</name>
</gene>
<evidence type="ECO:0000256" key="4">
    <source>
        <dbReference type="ARBA" id="ARBA00022530"/>
    </source>
</evidence>
<accession>A0AAN8WP39</accession>
<comment type="caution">
    <text evidence="16">Lacks conserved residue(s) required for the propagation of feature annotation.</text>
</comment>
<evidence type="ECO:0000313" key="18">
    <source>
        <dbReference type="EMBL" id="KAK7028233.1"/>
    </source>
</evidence>
<evidence type="ECO:0000256" key="12">
    <source>
        <dbReference type="ARBA" id="ARBA00023773"/>
    </source>
</evidence>
<evidence type="ECO:0000256" key="16">
    <source>
        <dbReference type="PROSITE-ProRule" id="PRU00076"/>
    </source>
</evidence>
<evidence type="ECO:0000256" key="11">
    <source>
        <dbReference type="ARBA" id="ARBA00022889"/>
    </source>
</evidence>
<evidence type="ECO:0000256" key="8">
    <source>
        <dbReference type="ARBA" id="ARBA00022825"/>
    </source>
</evidence>
<keyword evidence="6" id="KW-0479">Metal-binding</keyword>
<evidence type="ECO:0000256" key="2">
    <source>
        <dbReference type="ARBA" id="ARBA00022473"/>
    </source>
</evidence>
<dbReference type="GO" id="GO:0046872">
    <property type="term" value="F:metal ion binding"/>
    <property type="evidence" value="ECO:0007669"/>
    <property type="project" value="UniProtKB-KW"/>
</dbReference>
<comment type="similarity">
    <text evidence="12">Belongs to the reelin family.</text>
</comment>
<dbReference type="InterPro" id="IPR034968">
    <property type="entry name" value="Reelin"/>
</dbReference>
<dbReference type="Gene3D" id="2.60.120.260">
    <property type="entry name" value="Galactose-binding domain-like"/>
    <property type="match status" value="4"/>
</dbReference>
<keyword evidence="16" id="KW-1015">Disulfide bond</keyword>
<protein>
    <recommendedName>
        <fullName evidence="13">Reelin</fullName>
    </recommendedName>
</protein>
<evidence type="ECO:0000256" key="5">
    <source>
        <dbReference type="ARBA" id="ARBA00022670"/>
    </source>
</evidence>
<dbReference type="GO" id="GO:0070325">
    <property type="term" value="F:lipoprotein particle receptor binding"/>
    <property type="evidence" value="ECO:0007669"/>
    <property type="project" value="InterPro"/>
</dbReference>
<evidence type="ECO:0000313" key="19">
    <source>
        <dbReference type="Proteomes" id="UP001381693"/>
    </source>
</evidence>
<dbReference type="GO" id="GO:0007417">
    <property type="term" value="P:central nervous system development"/>
    <property type="evidence" value="ECO:0007669"/>
    <property type="project" value="InterPro"/>
</dbReference>
<evidence type="ECO:0000256" key="6">
    <source>
        <dbReference type="ARBA" id="ARBA00022723"/>
    </source>
</evidence>
<keyword evidence="16" id="KW-0245">EGF-like domain</keyword>
<comment type="caution">
    <text evidence="18">The sequence shown here is derived from an EMBL/GenBank/DDBJ whole genome shotgun (WGS) entry which is preliminary data.</text>
</comment>
<dbReference type="GO" id="GO:0007155">
    <property type="term" value="P:cell adhesion"/>
    <property type="evidence" value="ECO:0007669"/>
    <property type="project" value="UniProtKB-KW"/>
</dbReference>
<evidence type="ECO:0000256" key="7">
    <source>
        <dbReference type="ARBA" id="ARBA00022801"/>
    </source>
</evidence>
<comment type="subunit">
    <text evidence="14">Oligomer of disulfide-linked homodimers.</text>
</comment>
<keyword evidence="8" id="KW-0720">Serine protease</keyword>
<keyword evidence="2" id="KW-0217">Developmental protein</keyword>
<evidence type="ECO:0000256" key="3">
    <source>
        <dbReference type="ARBA" id="ARBA00022525"/>
    </source>
</evidence>
<keyword evidence="4" id="KW-0272">Extracellular matrix</keyword>
<name>A0AAN8WP39_HALRR</name>
<evidence type="ECO:0000259" key="17">
    <source>
        <dbReference type="PROSITE" id="PS50026"/>
    </source>
</evidence>
<dbReference type="GO" id="GO:0001764">
    <property type="term" value="P:neuron migration"/>
    <property type="evidence" value="ECO:0007669"/>
    <property type="project" value="InterPro"/>
</dbReference>
<dbReference type="GO" id="GO:0006508">
    <property type="term" value="P:proteolysis"/>
    <property type="evidence" value="ECO:0007669"/>
    <property type="project" value="UniProtKB-KW"/>
</dbReference>
<keyword evidence="7" id="KW-0378">Hydrolase</keyword>
<organism evidence="18 19">
    <name type="scientific">Halocaridina rubra</name>
    <name type="common">Hawaiian red shrimp</name>
    <dbReference type="NCBI Taxonomy" id="373956"/>
    <lineage>
        <taxon>Eukaryota</taxon>
        <taxon>Metazoa</taxon>
        <taxon>Ecdysozoa</taxon>
        <taxon>Arthropoda</taxon>
        <taxon>Crustacea</taxon>
        <taxon>Multicrustacea</taxon>
        <taxon>Malacostraca</taxon>
        <taxon>Eumalacostraca</taxon>
        <taxon>Eucarida</taxon>
        <taxon>Decapoda</taxon>
        <taxon>Pleocyemata</taxon>
        <taxon>Caridea</taxon>
        <taxon>Atyoidea</taxon>
        <taxon>Atyidae</taxon>
        <taxon>Halocaridina</taxon>
    </lineage>
</organism>
<dbReference type="AlphaFoldDB" id="A0AAN8WP39"/>
<dbReference type="EMBL" id="JAXCGZ010022652">
    <property type="protein sequence ID" value="KAK7028233.1"/>
    <property type="molecule type" value="Genomic_DNA"/>
</dbReference>
<dbReference type="PANTHER" id="PTHR11841:SF1">
    <property type="entry name" value="REELIN"/>
    <property type="match status" value="1"/>
</dbReference>
<sequence length="605" mass="68548">MASCQRDATKLLREICSLSYEENLRDLKFPLSVTERERGKLGYSWRAIRGQCFPSNPDCTEYWFPSTLTSDLYIGPTNVTIKLPYKHGGPELMRLRFMQRDGYRQQHSWALSHVYVGDECQNLCFGRGFCDAGVCSCNSGWTGSSCELVEEPLPTFIVADFTGENDPSHWRKLVGAQITSHCGPITSGQALHFTGACTRYLETVDLDLREALYVQFDLRTGCLDSVSGREAGGDKTILVQTSCDTGISWHSIKKILLIYHQPTYVWIELPANARCLGGRVRWWQPEGGERNRYDWAIDSVVIGGHFTPPDNVTYARPHQLVPPLWLRNYNSHVGRYCGNLYNMHVMMSTASEPAVIQTTDIQVTKKHSINFLLAFGCGAEWDSKAEPIRLEYSVDFGNRWQLVREMCLPGNISCSEMFDASVFYAPLNWNRYVYPLDLIGPAKYMRFRWVQNPSADVSGSHQWSLRDVYIGISCPYHCMGRGSCQNAICQCEAGYVGEYCQHVLRDNIAYIRDEFTLNEFKPHFAQVQGGLLSEGCGDLEEPPTATFQGPYTRMLRTVPVDTRNSRFVHFTAQIGSIHGNNICRSASHRLHNVFLQYSMDGGTFL</sequence>
<dbReference type="PROSITE" id="PS01186">
    <property type="entry name" value="EGF_2"/>
    <property type="match status" value="2"/>
</dbReference>
<dbReference type="PROSITE" id="PS00022">
    <property type="entry name" value="EGF_1"/>
    <property type="match status" value="2"/>
</dbReference>
<keyword evidence="9" id="KW-0862">Zinc</keyword>
<keyword evidence="19" id="KW-1185">Reference proteome</keyword>
<evidence type="ECO:0000256" key="9">
    <source>
        <dbReference type="ARBA" id="ARBA00022833"/>
    </source>
</evidence>
<dbReference type="Pfam" id="PF21471">
    <property type="entry name" value="Reelin_subrepeat-B"/>
    <property type="match status" value="3"/>
</dbReference>
<keyword evidence="3" id="KW-0964">Secreted</keyword>
<comment type="subcellular location">
    <subcellularLocation>
        <location evidence="1">Secreted</location>
        <location evidence="1">Extracellular space</location>
        <location evidence="1">Extracellular matrix</location>
    </subcellularLocation>
</comment>
<comment type="function">
    <text evidence="15">Extracellular matrix serine protease secreted by pioneer neurons that plays a role in layering of neurons in the cerebral cortex and cerebellum by coordinating cell positioning during neurodevelopment. Regulates microtubule function in neurons and neuronal migration. Binding to the extracellular domains of lipoprotein receptors VLDLR and LRP8/APOER2 induces tyrosine phosphorylation of DAB1 and modulation of TAU phosphorylation. Affects migration of sympathetic preganglionic neurons in the spinal cord, where it seems to act as a barrier to neuronal migration. Enzymatic activity is important for the modulation of cell adhesion.</text>
</comment>
<dbReference type="PANTHER" id="PTHR11841">
    <property type="entry name" value="REELIN"/>
    <property type="match status" value="1"/>
</dbReference>
<keyword evidence="5" id="KW-0645">Protease</keyword>
<reference evidence="18 19" key="1">
    <citation type="submission" date="2023-11" db="EMBL/GenBank/DDBJ databases">
        <title>Halocaridina rubra genome assembly.</title>
        <authorList>
            <person name="Smith C."/>
        </authorList>
    </citation>
    <scope>NUCLEOTIDE SEQUENCE [LARGE SCALE GENOMIC DNA]</scope>
    <source>
        <strain evidence="18">EP-1</strain>
        <tissue evidence="18">Whole</tissue>
    </source>
</reference>
<dbReference type="GO" id="GO:0008236">
    <property type="term" value="F:serine-type peptidase activity"/>
    <property type="evidence" value="ECO:0007669"/>
    <property type="project" value="UniProtKB-KW"/>
</dbReference>
<keyword evidence="10" id="KW-0106">Calcium</keyword>
<evidence type="ECO:0000256" key="15">
    <source>
        <dbReference type="ARBA" id="ARBA00046064"/>
    </source>
</evidence>
<dbReference type="InterPro" id="IPR049419">
    <property type="entry name" value="Reelin_subrepeat-B"/>
</dbReference>
<evidence type="ECO:0000256" key="1">
    <source>
        <dbReference type="ARBA" id="ARBA00004498"/>
    </source>
</evidence>
<evidence type="ECO:0000256" key="14">
    <source>
        <dbReference type="ARBA" id="ARBA00044961"/>
    </source>
</evidence>
<evidence type="ECO:0000256" key="10">
    <source>
        <dbReference type="ARBA" id="ARBA00022837"/>
    </source>
</evidence>
<dbReference type="Proteomes" id="UP001381693">
    <property type="component" value="Unassembled WGS sequence"/>
</dbReference>
<proteinExistence type="inferred from homology"/>
<dbReference type="InterPro" id="IPR000742">
    <property type="entry name" value="EGF"/>
</dbReference>
<feature type="domain" description="EGF-like" evidence="17">
    <location>
        <begin position="116"/>
        <end position="147"/>
    </location>
</feature>
<feature type="disulfide bond" evidence="16">
    <location>
        <begin position="137"/>
        <end position="146"/>
    </location>
</feature>
<feature type="disulfide bond" evidence="16">
    <location>
        <begin position="120"/>
        <end position="130"/>
    </location>
</feature>
<dbReference type="Pfam" id="PF23106">
    <property type="entry name" value="EGF_Teneurin"/>
    <property type="match status" value="1"/>
</dbReference>